<organism evidence="7 8">
    <name type="scientific">Ruegeria denitrificans</name>
    <dbReference type="NCBI Taxonomy" id="1715692"/>
    <lineage>
        <taxon>Bacteria</taxon>
        <taxon>Pseudomonadati</taxon>
        <taxon>Pseudomonadota</taxon>
        <taxon>Alphaproteobacteria</taxon>
        <taxon>Rhodobacterales</taxon>
        <taxon>Roseobacteraceae</taxon>
        <taxon>Ruegeria</taxon>
    </lineage>
</organism>
<feature type="transmembrane region" description="Helical" evidence="6">
    <location>
        <begin position="303"/>
        <end position="324"/>
    </location>
</feature>
<keyword evidence="5 6" id="KW-0472">Membrane</keyword>
<keyword evidence="8" id="KW-1185">Reference proteome</keyword>
<feature type="transmembrane region" description="Helical" evidence="6">
    <location>
        <begin position="276"/>
        <end position="297"/>
    </location>
</feature>
<dbReference type="STRING" id="1715692.RUE5091_03896"/>
<keyword evidence="3 6" id="KW-0812">Transmembrane</keyword>
<dbReference type="SUPFAM" id="SSF103473">
    <property type="entry name" value="MFS general substrate transporter"/>
    <property type="match status" value="1"/>
</dbReference>
<sequence>MFNNNFFRAYGFWHWGEGFQTVLFTWYMAFHAELTATEIGFYQALVLSPFLVFTVFGGALTDRVGVGLSYVVSTSVFAAILISYGILDLEFGFVPELFFLYCIGAGIVSAISNPAIDTFIPGATDQPIQDNSLLAATAHNIAKLTGNISGLFLPLLSATGGFVVNGLLMAISVIFLRAHRRAGGGRASPQLGQNAFQHGIFRRVVLHYRICPENFDILLSSALLGLIIVPAGYILVPLILRERFPEYGDMIALIGISSWIGAILATAATKRVSARILRPGAVSLAIWGIYGVGLLVLIGVASFPALCLITFVFGGVKVGKALVYGKYLHNSPKSDLGLIVAVDQTAFWGLATLGTAGMGLLADVLGLNSTIMLTSGCVLFGVVVLIIRGHFSTMVQA</sequence>
<name>A0A0P1IIX1_9RHOB</name>
<gene>
    <name evidence="7" type="ORF">RUE5091_03896</name>
</gene>
<evidence type="ECO:0000256" key="5">
    <source>
        <dbReference type="ARBA" id="ARBA00023136"/>
    </source>
</evidence>
<keyword evidence="2" id="KW-1003">Cell membrane</keyword>
<dbReference type="PANTHER" id="PTHR23513">
    <property type="entry name" value="INTEGRAL MEMBRANE EFFLUX PROTEIN-RELATED"/>
    <property type="match status" value="1"/>
</dbReference>
<protein>
    <submittedName>
        <fullName evidence="7">Major Facilitator Superfamily protein</fullName>
    </submittedName>
</protein>
<dbReference type="InterPro" id="IPR036259">
    <property type="entry name" value="MFS_trans_sf"/>
</dbReference>
<dbReference type="Pfam" id="PF07690">
    <property type="entry name" value="MFS_1"/>
    <property type="match status" value="1"/>
</dbReference>
<evidence type="ECO:0000313" key="7">
    <source>
        <dbReference type="EMBL" id="CUK15638.1"/>
    </source>
</evidence>
<dbReference type="OrthoDB" id="7704094at2"/>
<dbReference type="RefSeq" id="WP_058283534.1">
    <property type="nucleotide sequence ID" value="NZ_CYUD01000015.1"/>
</dbReference>
<accession>A0A0P1IIX1</accession>
<proteinExistence type="predicted"/>
<dbReference type="PANTHER" id="PTHR23513:SF11">
    <property type="entry name" value="STAPHYLOFERRIN A TRANSPORTER"/>
    <property type="match status" value="1"/>
</dbReference>
<feature type="transmembrane region" description="Helical" evidence="6">
    <location>
        <begin position="367"/>
        <end position="387"/>
    </location>
</feature>
<dbReference type="GO" id="GO:0005886">
    <property type="term" value="C:plasma membrane"/>
    <property type="evidence" value="ECO:0007669"/>
    <property type="project" value="UniProtKB-SubCell"/>
</dbReference>
<comment type="subcellular location">
    <subcellularLocation>
        <location evidence="1">Cell membrane</location>
        <topology evidence="1">Multi-pass membrane protein</topology>
    </subcellularLocation>
</comment>
<evidence type="ECO:0000256" key="4">
    <source>
        <dbReference type="ARBA" id="ARBA00022989"/>
    </source>
</evidence>
<keyword evidence="4 6" id="KW-1133">Transmembrane helix</keyword>
<feature type="transmembrane region" description="Helical" evidence="6">
    <location>
        <begin position="12"/>
        <end position="29"/>
    </location>
</feature>
<dbReference type="GO" id="GO:0022857">
    <property type="term" value="F:transmembrane transporter activity"/>
    <property type="evidence" value="ECO:0007669"/>
    <property type="project" value="InterPro"/>
</dbReference>
<feature type="transmembrane region" description="Helical" evidence="6">
    <location>
        <begin position="336"/>
        <end position="361"/>
    </location>
</feature>
<feature type="transmembrane region" description="Helical" evidence="6">
    <location>
        <begin position="217"/>
        <end position="239"/>
    </location>
</feature>
<dbReference type="Proteomes" id="UP000051260">
    <property type="component" value="Unassembled WGS sequence"/>
</dbReference>
<evidence type="ECO:0000256" key="2">
    <source>
        <dbReference type="ARBA" id="ARBA00022475"/>
    </source>
</evidence>
<dbReference type="EMBL" id="CYUD01000015">
    <property type="protein sequence ID" value="CUK15638.1"/>
    <property type="molecule type" value="Genomic_DNA"/>
</dbReference>
<reference evidence="8" key="1">
    <citation type="submission" date="2015-09" db="EMBL/GenBank/DDBJ databases">
        <authorList>
            <person name="Rodrigo-Torres L."/>
            <person name="Arahal D.R."/>
        </authorList>
    </citation>
    <scope>NUCLEOTIDE SEQUENCE [LARGE SCALE GENOMIC DNA]</scope>
    <source>
        <strain evidence="8">CECT 5091</strain>
    </source>
</reference>
<feature type="transmembrane region" description="Helical" evidence="6">
    <location>
        <begin position="41"/>
        <end position="61"/>
    </location>
</feature>
<feature type="transmembrane region" description="Helical" evidence="6">
    <location>
        <begin position="67"/>
        <end position="86"/>
    </location>
</feature>
<dbReference type="InterPro" id="IPR011701">
    <property type="entry name" value="MFS"/>
</dbReference>
<dbReference type="AlphaFoldDB" id="A0A0P1IIX1"/>
<evidence type="ECO:0000256" key="1">
    <source>
        <dbReference type="ARBA" id="ARBA00004651"/>
    </source>
</evidence>
<feature type="transmembrane region" description="Helical" evidence="6">
    <location>
        <begin position="98"/>
        <end position="116"/>
    </location>
</feature>
<dbReference type="Gene3D" id="1.20.1250.20">
    <property type="entry name" value="MFS general substrate transporter like domains"/>
    <property type="match status" value="1"/>
</dbReference>
<evidence type="ECO:0000256" key="3">
    <source>
        <dbReference type="ARBA" id="ARBA00022692"/>
    </source>
</evidence>
<evidence type="ECO:0000313" key="8">
    <source>
        <dbReference type="Proteomes" id="UP000051260"/>
    </source>
</evidence>
<evidence type="ECO:0000256" key="6">
    <source>
        <dbReference type="SAM" id="Phobius"/>
    </source>
</evidence>
<feature type="transmembrane region" description="Helical" evidence="6">
    <location>
        <begin position="151"/>
        <end position="176"/>
    </location>
</feature>
<feature type="transmembrane region" description="Helical" evidence="6">
    <location>
        <begin position="251"/>
        <end position="269"/>
    </location>
</feature>